<keyword evidence="3" id="KW-1185">Reference proteome</keyword>
<organism evidence="2 3">
    <name type="scientific">Vagococcus salmoninarum</name>
    <dbReference type="NCBI Taxonomy" id="2739"/>
    <lineage>
        <taxon>Bacteria</taxon>
        <taxon>Bacillati</taxon>
        <taxon>Bacillota</taxon>
        <taxon>Bacilli</taxon>
        <taxon>Lactobacillales</taxon>
        <taxon>Enterococcaceae</taxon>
        <taxon>Vagococcus</taxon>
    </lineage>
</organism>
<dbReference type="Proteomes" id="UP000287239">
    <property type="component" value="Unassembled WGS sequence"/>
</dbReference>
<proteinExistence type="predicted"/>
<name>A0A429ZSW1_9ENTE</name>
<reference evidence="2 3" key="1">
    <citation type="submission" date="2017-05" db="EMBL/GenBank/DDBJ databases">
        <title>Vagococcus spp. assemblies.</title>
        <authorList>
            <person name="Gulvik C.A."/>
        </authorList>
    </citation>
    <scope>NUCLEOTIDE SEQUENCE [LARGE SCALE GENOMIC DNA]</scope>
    <source>
        <strain evidence="2 3">NCFB 2777</strain>
    </source>
</reference>
<evidence type="ECO:0000256" key="1">
    <source>
        <dbReference type="SAM" id="MobiDB-lite"/>
    </source>
</evidence>
<feature type="region of interest" description="Disordered" evidence="1">
    <location>
        <begin position="438"/>
        <end position="461"/>
    </location>
</feature>
<dbReference type="GeneID" id="98567545"/>
<evidence type="ECO:0000313" key="3">
    <source>
        <dbReference type="Proteomes" id="UP000287239"/>
    </source>
</evidence>
<comment type="caution">
    <text evidence="2">The sequence shown here is derived from an EMBL/GenBank/DDBJ whole genome shotgun (WGS) entry which is preliminary data.</text>
</comment>
<accession>A0A429ZSW1</accession>
<gene>
    <name evidence="2" type="ORF">CBF35_04125</name>
</gene>
<protein>
    <submittedName>
        <fullName evidence="2">Uncharacterized protein</fullName>
    </submittedName>
</protein>
<dbReference type="RefSeq" id="WP_126778725.1">
    <property type="nucleotide sequence ID" value="NZ_NGJU01000005.1"/>
</dbReference>
<feature type="compositionally biased region" description="Polar residues" evidence="1">
    <location>
        <begin position="443"/>
        <end position="452"/>
    </location>
</feature>
<dbReference type="OrthoDB" id="2188649at2"/>
<evidence type="ECO:0000313" key="2">
    <source>
        <dbReference type="EMBL" id="RST96766.1"/>
    </source>
</evidence>
<dbReference type="EMBL" id="NGJU01000005">
    <property type="protein sequence ID" value="RST96766.1"/>
    <property type="molecule type" value="Genomic_DNA"/>
</dbReference>
<sequence length="461" mass="54489">MSEPFKLYVVTKETHKNQLSLINSLNNWGILGQLLGINQVYHLKIDNHESDLSFSQFTDFLNKKEFEFESRIVLTLKNQQEELSYVYSNQTSHQRFLLIEETYVTNQNLLEDYVNQLMEKTGSYAFIRPLAEFLSHNLQTFQERQLENLDFPKELPVMYDQNHQEIVDTSQLSGYDYQLEELTFTSCWQMWYTRDYFQVIPKKVFLDLQQVTSVSAISEKTVKVVLYSDPHLWQHSQNIKFQFLFRDQLGFDHLEWRNGVGVMREAYTEFTTFNNGTQMIQFQNSSLQPTTKLKARHFTTRLFNGPTNQYVEGRRYGVLNENAYFPWRDEKNKQLIAYWTINPIYMLDSGLKAFEFYIKQYIEVFNQQMINSEYQGVLRFYLPGEALSNLPLEQLKERHHMKKLSELTGAKEKISLLLPLTQKGLIIEFLKIEELADSKGAKAQQSPNQSLLSKIKKRFSK</sequence>
<dbReference type="AlphaFoldDB" id="A0A429ZSW1"/>